<sequence>MANKLILFGVDGLIPELVYKFNREGYLPNIHRMLNDGASAELVPFISTWGDVNFVSMVSGQTPGMCWGGQKQPLVNDKHLLSIMDRQGAKCALVHFPCSVSTEGTSHFVYAPFGGQTRLVELIPGMIYSTNLEKWPAQEVRENLGWPPQNTVAHHLKANRDEIEITDDGYAFWMHGVNGSSVQVYINPVDDESVELRLPNNDSFVLEVGEWTPWTYISLGEHVGSVRFKVVAYDPEQRAVDVLQSQMNVHEGISNDLGLEQLLHEQCGPFISKWTVTASPDELYHETSFEEAEYQAQWLADAALKLLNDGDFQLFATVFRLNDETHHTCLGECDPQSPFYNPERAPRYEQMMRQSYQLLDRAIGKILSEKSEDTTLLVVSDHGDAPNSYFCDIYRRLEECNLAKLDENGQPILEQSKAYLKNERGGLEVFVNLRGREEHGVVAPEDYEHVQTEIYRALSTWYHKTQECVRNVVGLVLRKQDAGMIGYWGSLTGDVIFAYNQGFVWGSNQSDTVAPVSQPGANHGPQIPTASTGYSSNYGISLWHGDGTKSGYLRDRLLQGAYAMNDVGSTIAKLLGLGQTENLDGRFMQDLFI</sequence>
<evidence type="ECO:0000313" key="2">
    <source>
        <dbReference type="Proteomes" id="UP001579974"/>
    </source>
</evidence>
<dbReference type="Proteomes" id="UP001579974">
    <property type="component" value="Unassembled WGS sequence"/>
</dbReference>
<protein>
    <submittedName>
        <fullName evidence="1">Alkaline phosphatase family protein</fullName>
    </submittedName>
</protein>
<organism evidence="1 2">
    <name type="scientific">Alicyclobacillus fastidiosus</name>
    <dbReference type="NCBI Taxonomy" id="392011"/>
    <lineage>
        <taxon>Bacteria</taxon>
        <taxon>Bacillati</taxon>
        <taxon>Bacillota</taxon>
        <taxon>Bacilli</taxon>
        <taxon>Bacillales</taxon>
        <taxon>Alicyclobacillaceae</taxon>
        <taxon>Alicyclobacillus</taxon>
    </lineage>
</organism>
<dbReference type="Pfam" id="PF01663">
    <property type="entry name" value="Phosphodiest"/>
    <property type="match status" value="2"/>
</dbReference>
<reference evidence="1 2" key="1">
    <citation type="journal article" date="2024" name="Int. J. Mol. Sci.">
        <title>Exploration of Alicyclobacillus spp. Genome in Search of Antibiotic Resistance.</title>
        <authorList>
            <person name="Bucka-Kolendo J."/>
            <person name="Kiousi D.E."/>
            <person name="Dekowska A."/>
            <person name="Mikolajczuk-Szczyrba A."/>
            <person name="Karadedos D.M."/>
            <person name="Michael P."/>
            <person name="Galanis A."/>
            <person name="Sokolowska B."/>
        </authorList>
    </citation>
    <scope>NUCLEOTIDE SEQUENCE [LARGE SCALE GENOMIC DNA]</scope>
    <source>
        <strain evidence="1 2">KKP 3000</strain>
    </source>
</reference>
<dbReference type="SUPFAM" id="SSF53649">
    <property type="entry name" value="Alkaline phosphatase-like"/>
    <property type="match status" value="1"/>
</dbReference>
<dbReference type="RefSeq" id="WP_275474065.1">
    <property type="nucleotide sequence ID" value="NZ_CP162940.1"/>
</dbReference>
<proteinExistence type="predicted"/>
<dbReference type="EMBL" id="JBDXSU010000020">
    <property type="protein sequence ID" value="MFB5192351.1"/>
    <property type="molecule type" value="Genomic_DNA"/>
</dbReference>
<dbReference type="Gene3D" id="3.40.720.10">
    <property type="entry name" value="Alkaline Phosphatase, subunit A"/>
    <property type="match status" value="2"/>
</dbReference>
<name>A0ABV5AJF0_9BACL</name>
<accession>A0ABV5AJF0</accession>
<evidence type="ECO:0000313" key="1">
    <source>
        <dbReference type="EMBL" id="MFB5192351.1"/>
    </source>
</evidence>
<dbReference type="InterPro" id="IPR017850">
    <property type="entry name" value="Alkaline_phosphatase_core_sf"/>
</dbReference>
<dbReference type="InterPro" id="IPR002591">
    <property type="entry name" value="Phosphodiest/P_Trfase"/>
</dbReference>
<keyword evidence="2" id="KW-1185">Reference proteome</keyword>
<comment type="caution">
    <text evidence="1">The sequence shown here is derived from an EMBL/GenBank/DDBJ whole genome shotgun (WGS) entry which is preliminary data.</text>
</comment>
<gene>
    <name evidence="1" type="ORF">KKP3000_001550</name>
</gene>